<dbReference type="AlphaFoldDB" id="A0A0F9NI80"/>
<accession>A0A0F9NI80</accession>
<protein>
    <submittedName>
        <fullName evidence="1">Uncharacterized protein</fullName>
    </submittedName>
</protein>
<evidence type="ECO:0000313" key="1">
    <source>
        <dbReference type="EMBL" id="KKN19210.1"/>
    </source>
</evidence>
<organism evidence="1">
    <name type="scientific">marine sediment metagenome</name>
    <dbReference type="NCBI Taxonomy" id="412755"/>
    <lineage>
        <taxon>unclassified sequences</taxon>
        <taxon>metagenomes</taxon>
        <taxon>ecological metagenomes</taxon>
    </lineage>
</organism>
<name>A0A0F9NI80_9ZZZZ</name>
<sequence length="68" mass="7731">MVKMITNFNKEDCKHFKWTFSQACCGRGTTKAGACTVPLDNEGMVLVVPNKVCSTTMKYCKYERVEEE</sequence>
<comment type="caution">
    <text evidence="1">The sequence shown here is derived from an EMBL/GenBank/DDBJ whole genome shotgun (WGS) entry which is preliminary data.</text>
</comment>
<proteinExistence type="predicted"/>
<dbReference type="EMBL" id="LAZR01003356">
    <property type="protein sequence ID" value="KKN19210.1"/>
    <property type="molecule type" value="Genomic_DNA"/>
</dbReference>
<gene>
    <name evidence="1" type="ORF">LCGC14_0948060</name>
</gene>
<reference evidence="1" key="1">
    <citation type="journal article" date="2015" name="Nature">
        <title>Complex archaea that bridge the gap between prokaryotes and eukaryotes.</title>
        <authorList>
            <person name="Spang A."/>
            <person name="Saw J.H."/>
            <person name="Jorgensen S.L."/>
            <person name="Zaremba-Niedzwiedzka K."/>
            <person name="Martijn J."/>
            <person name="Lind A.E."/>
            <person name="van Eijk R."/>
            <person name="Schleper C."/>
            <person name="Guy L."/>
            <person name="Ettema T.J."/>
        </authorList>
    </citation>
    <scope>NUCLEOTIDE SEQUENCE</scope>
</reference>